<dbReference type="KEGG" id="nvi:100122033"/>
<feature type="coiled-coil region" evidence="5">
    <location>
        <begin position="289"/>
        <end position="344"/>
    </location>
</feature>
<protein>
    <recommendedName>
        <fullName evidence="9">Centrosomal protein of 135 kDa</fullName>
    </recommendedName>
</protein>
<feature type="region of interest" description="Disordered" evidence="6">
    <location>
        <begin position="1760"/>
        <end position="1783"/>
    </location>
</feature>
<organism evidence="7 8">
    <name type="scientific">Nasonia vitripennis</name>
    <name type="common">Parasitic wasp</name>
    <dbReference type="NCBI Taxonomy" id="7425"/>
    <lineage>
        <taxon>Eukaryota</taxon>
        <taxon>Metazoa</taxon>
        <taxon>Ecdysozoa</taxon>
        <taxon>Arthropoda</taxon>
        <taxon>Hexapoda</taxon>
        <taxon>Insecta</taxon>
        <taxon>Pterygota</taxon>
        <taxon>Neoptera</taxon>
        <taxon>Endopterygota</taxon>
        <taxon>Hymenoptera</taxon>
        <taxon>Apocrita</taxon>
        <taxon>Proctotrupomorpha</taxon>
        <taxon>Chalcidoidea</taxon>
        <taxon>Pteromalidae</taxon>
        <taxon>Pteromalinae</taxon>
        <taxon>Nasonia</taxon>
    </lineage>
</organism>
<dbReference type="Gene3D" id="1.20.120.330">
    <property type="entry name" value="Nucleotidyltransferases domain 2"/>
    <property type="match status" value="1"/>
</dbReference>
<feature type="compositionally biased region" description="Basic and acidic residues" evidence="6">
    <location>
        <begin position="503"/>
        <end position="516"/>
    </location>
</feature>
<dbReference type="PANTHER" id="PTHR20544:SF0">
    <property type="entry name" value="NUCLEOPROTEIN TPR_MLP1 DOMAIN-CONTAINING PROTEIN"/>
    <property type="match status" value="1"/>
</dbReference>
<dbReference type="PANTHER" id="PTHR20544">
    <property type="entry name" value="CENTROSOMAL PROTEIN CEP135"/>
    <property type="match status" value="1"/>
</dbReference>
<feature type="coiled-coil region" evidence="5">
    <location>
        <begin position="1118"/>
        <end position="1208"/>
    </location>
</feature>
<evidence type="ECO:0008006" key="9">
    <source>
        <dbReference type="Google" id="ProtNLM"/>
    </source>
</evidence>
<feature type="compositionally biased region" description="Basic and acidic residues" evidence="6">
    <location>
        <begin position="1760"/>
        <end position="1775"/>
    </location>
</feature>
<feature type="region of interest" description="Disordered" evidence="6">
    <location>
        <begin position="1398"/>
        <end position="1420"/>
    </location>
</feature>
<feature type="compositionally biased region" description="Basic and acidic residues" evidence="6">
    <location>
        <begin position="477"/>
        <end position="489"/>
    </location>
</feature>
<dbReference type="SMR" id="A0A7M7HDA5"/>
<dbReference type="GeneID" id="100122033"/>
<proteinExistence type="inferred from homology"/>
<feature type="coiled-coil region" evidence="5">
    <location>
        <begin position="370"/>
        <end position="460"/>
    </location>
</feature>
<feature type="coiled-coil region" evidence="5">
    <location>
        <begin position="659"/>
        <end position="1075"/>
    </location>
</feature>
<sequence>MNKDSDNYSIAGRYRTVRKNLDALGYKQALSLDSLPLIELLLVDLAQTKESLKHFQSIAKDNLEACSQLQLAVDPYKCDNAKLVQECNKVHLELIELKETHQKQINDYKKKIRKLESELSDLQLSFSKNLQRIKQLETESANKSKKILELQGKCCRPIVNNVNLATKKRACYPLRRPTLEAESLPRISTSTTSFSTRTVEPYVIDFVSTADHRISSLNNEVTQLKEDLFLSNEYIESLKSQLNTKDKEMSRLRKMLEGGRPCTSINKDHCCLVSEKTNGYPRHMENDDLLSLQQTKLNLEQQLKEALNKQHDAMAQAMKLAERNEELEKELKDVDRIALAVEADCNSTVKENNRRVCRLQEKLEDVMTQVHVLESELTVQRREAQELRADLEACRLEKSNVQRILESTLEEKKQMTDRINNLTIMETNLNREVDRLQKENDVQKSRITELEQVTQSLEKKSPPKAVVQKNIRAVNAKPKEKEEKAEANTRKKFIKRPIPASKSPDKHASHQEKRSEFTVHSNFKECACEKKTSDEASQCNIDKLLREKNVIIESLQNTIDKIEHERDHYKSEYMKFKDQLKKDTEKDYDGMWSQICELRAQMSEKEHAISKLLREKKELCQEKFNLENKLHDSQMQQNRSNSPCNFCRCRTSPMSERLTSSTSKKIDRLEKERDAARADVERLIEERDALRERLKLATETHVSEQRRLRESLAESETRLSRIDRERRELLIAQETRRAAIHGLDDQLDDLKEELRKTKQELTEQRTQYFQLRALQDQTDEALGDVQGQLTQCENELSGALDRNKNLERQQLQLDNQIKELRQEISTHRSRMAQMDREKDQLLMDLDEKTEKIAALEREVVFKEQRASDMEQQIRELSHTKQICIDQAADLERQMRSMQLDMDNLQRQLSSATLDRESAIQENRRLQDDLAAVSCEVRSILKDLEASKAESQDLKRQLQTYVSEVRRAEELISEKENERTEMLNHFRSLSLEATVLENNNHSLESEAAEARGALQSARDQILDLQRQLSDKDCLVRGYEAQITELTQNVASLEIQLQQATEQRLCAEEDLRTVRNLCMTLEQQKECISQRLNENTDLKTQYEVQLSRYRSEQEIFQDQMNKDHVQIDRLEKLLEEARKETMDCQSNCRELQNEVSKLKKKVSELQSKLSAETAEVRKYQTQAAEYNKQITELRRQVTNERFERARMQEDSHSECQTRKEITCQTRATRVNGCPCSSIQPSVTPNPSKRYSKALVPRNQRTRASHSSNEVDEGTLSCKICVCSNNGSETIDSNRFKVHITELSSSSDGTRDGCCATNYKNNCYQEKRQQLMPSNHFTCKENLLRDAQIGGVANYQSVNRVCFCTGQTKIGDLIAKAKINKDINCKKVDIQNNLFSKDLNSKPTTSNSIGSSEASGHCGRCGGRKKQKQCARNMSPSWIAETLNLMSKLLEGKRKSVHKNEKCTDNQSTCKEIALNIVKQDKVTPSPEEKKIELSKNMLKTKQHIKYSLIETCNSNCTVSTQTLESIITISDNSRPHLLKILSEIQQYAKSIEDLFYVMNETTMQQQRNNNHEGNKEQSSNNGSTTQPVLAALASSEGEQALQDKPAELNSSVDTSIPVEFPSKHTLFGEDDFDVSKLEAVPLASTPRDSVTLLDSNAEPTEQTLNQPMRLESGQEPSEMDSMEHLSLPKEQRLILARSRESDEDSTEYLALPKVIRSGTSEDENTTQFSRSVAAYPEDVQDNELDPELEAIEEKIERLRRDVFMDAEENLHEDKNTDTDEPSPQD</sequence>
<keyword evidence="8" id="KW-1185">Reference proteome</keyword>
<feature type="region of interest" description="Disordered" evidence="6">
    <location>
        <begin position="473"/>
        <end position="516"/>
    </location>
</feature>
<dbReference type="InterPro" id="IPR051877">
    <property type="entry name" value="Centriole_BasalBody_StrucProt"/>
</dbReference>
<reference evidence="7" key="1">
    <citation type="submission" date="2021-01" db="UniProtKB">
        <authorList>
            <consortium name="EnsemblMetazoa"/>
        </authorList>
    </citation>
    <scope>IDENTIFICATION</scope>
</reference>
<dbReference type="SUPFAM" id="SSF90257">
    <property type="entry name" value="Myosin rod fragments"/>
    <property type="match status" value="2"/>
</dbReference>
<keyword evidence="5" id="KW-0175">Coiled coil</keyword>
<dbReference type="FunCoup" id="A0A7M7HDA5">
    <property type="interactions" value="49"/>
</dbReference>
<name>A0A7M7HDA5_NASVI</name>
<evidence type="ECO:0000313" key="7">
    <source>
        <dbReference type="EnsemblMetazoa" id="XP_008217170"/>
    </source>
</evidence>
<evidence type="ECO:0000256" key="2">
    <source>
        <dbReference type="ARBA" id="ARBA00022490"/>
    </source>
</evidence>
<evidence type="ECO:0000256" key="3">
    <source>
        <dbReference type="ARBA" id="ARBA00023212"/>
    </source>
</evidence>
<dbReference type="OrthoDB" id="10254663at2759"/>
<keyword evidence="3" id="KW-0206">Cytoskeleton</keyword>
<feature type="coiled-coil region" evidence="5">
    <location>
        <begin position="545"/>
        <end position="629"/>
    </location>
</feature>
<feature type="region of interest" description="Disordered" evidence="6">
    <location>
        <begin position="1713"/>
        <end position="1741"/>
    </location>
</feature>
<dbReference type="InParanoid" id="A0A7M7HDA5"/>
<dbReference type="GO" id="GO:0005814">
    <property type="term" value="C:centriole"/>
    <property type="evidence" value="ECO:0007669"/>
    <property type="project" value="UniProtKB-SubCell"/>
</dbReference>
<evidence type="ECO:0000256" key="5">
    <source>
        <dbReference type="SAM" id="Coils"/>
    </source>
</evidence>
<dbReference type="CTD" id="9662"/>
<feature type="coiled-coil region" evidence="5">
    <location>
        <begin position="207"/>
        <end position="255"/>
    </location>
</feature>
<evidence type="ECO:0000256" key="4">
    <source>
        <dbReference type="ARBA" id="ARBA00038123"/>
    </source>
</evidence>
<feature type="compositionally biased region" description="Polar residues" evidence="6">
    <location>
        <begin position="1398"/>
        <end position="1411"/>
    </location>
</feature>
<keyword evidence="2" id="KW-0963">Cytoplasm</keyword>
<dbReference type="EnsemblMetazoa" id="XM_008218948">
    <property type="protein sequence ID" value="XP_008217170"/>
    <property type="gene ID" value="LOC100122033"/>
</dbReference>
<dbReference type="Proteomes" id="UP000002358">
    <property type="component" value="Chromosome 1"/>
</dbReference>
<evidence type="ECO:0000256" key="6">
    <source>
        <dbReference type="SAM" id="MobiDB-lite"/>
    </source>
</evidence>
<feature type="coiled-coil region" evidence="5">
    <location>
        <begin position="98"/>
        <end position="153"/>
    </location>
</feature>
<dbReference type="RefSeq" id="XP_008217170.1">
    <property type="nucleotide sequence ID" value="XM_008218948.3"/>
</dbReference>
<evidence type="ECO:0000313" key="8">
    <source>
        <dbReference type="Proteomes" id="UP000002358"/>
    </source>
</evidence>
<accession>A0A7M7HDA5</accession>
<feature type="compositionally biased region" description="Polar residues" evidence="6">
    <location>
        <begin position="1653"/>
        <end position="1664"/>
    </location>
</feature>
<comment type="similarity">
    <text evidence="4">Belongs to the CEP135/TSGA10 family.</text>
</comment>
<evidence type="ECO:0000256" key="1">
    <source>
        <dbReference type="ARBA" id="ARBA00004114"/>
    </source>
</evidence>
<comment type="subcellular location">
    <subcellularLocation>
        <location evidence="1">Cytoplasm</location>
        <location evidence="1">Cytoskeleton</location>
        <location evidence="1">Microtubule organizing center</location>
        <location evidence="1">Centrosome</location>
        <location evidence="1">Centriole</location>
    </subcellularLocation>
</comment>
<feature type="region of interest" description="Disordered" evidence="6">
    <location>
        <begin position="1653"/>
        <end position="1675"/>
    </location>
</feature>